<keyword evidence="18" id="KW-1185">Reference proteome</keyword>
<gene>
    <name evidence="17" type="primary">Dgri\GH14465</name>
    <name evidence="17" type="ORF">Dgri_GH14465</name>
</gene>
<evidence type="ECO:0000256" key="4">
    <source>
        <dbReference type="ARBA" id="ARBA00022475"/>
    </source>
</evidence>
<dbReference type="FunCoup" id="B4J053">
    <property type="interactions" value="32"/>
</dbReference>
<dbReference type="PhylomeDB" id="B4J053"/>
<keyword evidence="7" id="KW-0552">Olfaction</keyword>
<dbReference type="Pfam" id="PF24576">
    <property type="entry name" value="IR75A_N"/>
    <property type="match status" value="1"/>
</dbReference>
<evidence type="ECO:0000259" key="16">
    <source>
        <dbReference type="Pfam" id="PF24576"/>
    </source>
</evidence>
<proteinExistence type="inferred from homology"/>
<dbReference type="GO" id="GO:0004984">
    <property type="term" value="F:olfactory receptor activity"/>
    <property type="evidence" value="ECO:0007669"/>
    <property type="project" value="UniProtKB-ARBA"/>
</dbReference>
<keyword evidence="11" id="KW-0325">Glycoprotein</keyword>
<keyword evidence="6 14" id="KW-0812">Transmembrane</keyword>
<accession>B4J053</accession>
<evidence type="ECO:0000256" key="11">
    <source>
        <dbReference type="ARBA" id="ARBA00023180"/>
    </source>
</evidence>
<feature type="transmembrane region" description="Helical" evidence="14">
    <location>
        <begin position="588"/>
        <end position="609"/>
    </location>
</feature>
<comment type="similarity">
    <text evidence="3">Belongs to the glutamate-gated ion channel (TC 1.A.10.1) family.</text>
</comment>
<dbReference type="SUPFAM" id="SSF53850">
    <property type="entry name" value="Periplasmic binding protein-like II"/>
    <property type="match status" value="1"/>
</dbReference>
<reference evidence="17 18" key="1">
    <citation type="journal article" date="2007" name="Nature">
        <title>Evolution of genes and genomes on the Drosophila phylogeny.</title>
        <authorList>
            <consortium name="Drosophila 12 Genomes Consortium"/>
            <person name="Clark A.G."/>
            <person name="Eisen M.B."/>
            <person name="Smith D.R."/>
            <person name="Bergman C.M."/>
            <person name="Oliver B."/>
            <person name="Markow T.A."/>
            <person name="Kaufman T.C."/>
            <person name="Kellis M."/>
            <person name="Gelbart W."/>
            <person name="Iyer V.N."/>
            <person name="Pollard D.A."/>
            <person name="Sackton T.B."/>
            <person name="Larracuente A.M."/>
            <person name="Singh N.D."/>
            <person name="Abad J.P."/>
            <person name="Abt D.N."/>
            <person name="Adryan B."/>
            <person name="Aguade M."/>
            <person name="Akashi H."/>
            <person name="Anderson W.W."/>
            <person name="Aquadro C.F."/>
            <person name="Ardell D.H."/>
            <person name="Arguello R."/>
            <person name="Artieri C.G."/>
            <person name="Barbash D.A."/>
            <person name="Barker D."/>
            <person name="Barsanti P."/>
            <person name="Batterham P."/>
            <person name="Batzoglou S."/>
            <person name="Begun D."/>
            <person name="Bhutkar A."/>
            <person name="Blanco E."/>
            <person name="Bosak S.A."/>
            <person name="Bradley R.K."/>
            <person name="Brand A.D."/>
            <person name="Brent M.R."/>
            <person name="Brooks A.N."/>
            <person name="Brown R.H."/>
            <person name="Butlin R.K."/>
            <person name="Caggese C."/>
            <person name="Calvi B.R."/>
            <person name="Bernardo de Carvalho A."/>
            <person name="Caspi A."/>
            <person name="Castrezana S."/>
            <person name="Celniker S.E."/>
            <person name="Chang J.L."/>
            <person name="Chapple C."/>
            <person name="Chatterji S."/>
            <person name="Chinwalla A."/>
            <person name="Civetta A."/>
            <person name="Clifton S.W."/>
            <person name="Comeron J.M."/>
            <person name="Costello J.C."/>
            <person name="Coyne J.A."/>
            <person name="Daub J."/>
            <person name="David R.G."/>
            <person name="Delcher A.L."/>
            <person name="Delehaunty K."/>
            <person name="Do C.B."/>
            <person name="Ebling H."/>
            <person name="Edwards K."/>
            <person name="Eickbush T."/>
            <person name="Evans J.D."/>
            <person name="Filipski A."/>
            <person name="Findeiss S."/>
            <person name="Freyhult E."/>
            <person name="Fulton L."/>
            <person name="Fulton R."/>
            <person name="Garcia A.C."/>
            <person name="Gardiner A."/>
            <person name="Garfield D.A."/>
            <person name="Garvin B.E."/>
            <person name="Gibson G."/>
            <person name="Gilbert D."/>
            <person name="Gnerre S."/>
            <person name="Godfrey J."/>
            <person name="Good R."/>
            <person name="Gotea V."/>
            <person name="Gravely B."/>
            <person name="Greenberg A.J."/>
            <person name="Griffiths-Jones S."/>
            <person name="Gross S."/>
            <person name="Guigo R."/>
            <person name="Gustafson E.A."/>
            <person name="Haerty W."/>
            <person name="Hahn M.W."/>
            <person name="Halligan D.L."/>
            <person name="Halpern A.L."/>
            <person name="Halter G.M."/>
            <person name="Han M.V."/>
            <person name="Heger A."/>
            <person name="Hillier L."/>
            <person name="Hinrichs A.S."/>
            <person name="Holmes I."/>
            <person name="Hoskins R.A."/>
            <person name="Hubisz M.J."/>
            <person name="Hultmark D."/>
            <person name="Huntley M.A."/>
            <person name="Jaffe D.B."/>
            <person name="Jagadeeshan S."/>
            <person name="Jeck W.R."/>
            <person name="Johnson J."/>
            <person name="Jones C.D."/>
            <person name="Jordan W.C."/>
            <person name="Karpen G.H."/>
            <person name="Kataoka E."/>
            <person name="Keightley P.D."/>
            <person name="Kheradpour P."/>
            <person name="Kirkness E.F."/>
            <person name="Koerich L.B."/>
            <person name="Kristiansen K."/>
            <person name="Kudrna D."/>
            <person name="Kulathinal R.J."/>
            <person name="Kumar S."/>
            <person name="Kwok R."/>
            <person name="Lander E."/>
            <person name="Langley C.H."/>
            <person name="Lapoint R."/>
            <person name="Lazzaro B.P."/>
            <person name="Lee S.J."/>
            <person name="Levesque L."/>
            <person name="Li R."/>
            <person name="Lin C.F."/>
            <person name="Lin M.F."/>
            <person name="Lindblad-Toh K."/>
            <person name="Llopart A."/>
            <person name="Long M."/>
            <person name="Low L."/>
            <person name="Lozovsky E."/>
            <person name="Lu J."/>
            <person name="Luo M."/>
            <person name="Machado C.A."/>
            <person name="Makalowski W."/>
            <person name="Marzo M."/>
            <person name="Matsuda M."/>
            <person name="Matzkin L."/>
            <person name="McAllister B."/>
            <person name="McBride C.S."/>
            <person name="McKernan B."/>
            <person name="McKernan K."/>
            <person name="Mendez-Lago M."/>
            <person name="Minx P."/>
            <person name="Mollenhauer M.U."/>
            <person name="Montooth K."/>
            <person name="Mount S.M."/>
            <person name="Mu X."/>
            <person name="Myers E."/>
            <person name="Negre B."/>
            <person name="Newfeld S."/>
            <person name="Nielsen R."/>
            <person name="Noor M.A."/>
            <person name="O'Grady P."/>
            <person name="Pachter L."/>
            <person name="Papaceit M."/>
            <person name="Parisi M.J."/>
            <person name="Parisi M."/>
            <person name="Parts L."/>
            <person name="Pedersen J.S."/>
            <person name="Pesole G."/>
            <person name="Phillippy A.M."/>
            <person name="Ponting C.P."/>
            <person name="Pop M."/>
            <person name="Porcelli D."/>
            <person name="Powell J.R."/>
            <person name="Prohaska S."/>
            <person name="Pruitt K."/>
            <person name="Puig M."/>
            <person name="Quesneville H."/>
            <person name="Ram K.R."/>
            <person name="Rand D."/>
            <person name="Rasmussen M.D."/>
            <person name="Reed L.K."/>
            <person name="Reenan R."/>
            <person name="Reily A."/>
            <person name="Remington K.A."/>
            <person name="Rieger T.T."/>
            <person name="Ritchie M.G."/>
            <person name="Robin C."/>
            <person name="Rogers Y.H."/>
            <person name="Rohde C."/>
            <person name="Rozas J."/>
            <person name="Rubenfield M.J."/>
            <person name="Ruiz A."/>
            <person name="Russo S."/>
            <person name="Salzberg S.L."/>
            <person name="Sanchez-Gracia A."/>
            <person name="Saranga D.J."/>
            <person name="Sato H."/>
            <person name="Schaeffer S.W."/>
            <person name="Schatz M.C."/>
            <person name="Schlenke T."/>
            <person name="Schwartz R."/>
            <person name="Segarra C."/>
            <person name="Singh R.S."/>
            <person name="Sirot L."/>
            <person name="Sirota M."/>
            <person name="Sisneros N.B."/>
            <person name="Smith C.D."/>
            <person name="Smith T.F."/>
            <person name="Spieth J."/>
            <person name="Stage D.E."/>
            <person name="Stark A."/>
            <person name="Stephan W."/>
            <person name="Strausberg R.L."/>
            <person name="Strempel S."/>
            <person name="Sturgill D."/>
            <person name="Sutton G."/>
            <person name="Sutton G.G."/>
            <person name="Tao W."/>
            <person name="Teichmann S."/>
            <person name="Tobari Y.N."/>
            <person name="Tomimura Y."/>
            <person name="Tsolas J.M."/>
            <person name="Valente V.L."/>
            <person name="Venter E."/>
            <person name="Venter J.C."/>
            <person name="Vicario S."/>
            <person name="Vieira F.G."/>
            <person name="Vilella A.J."/>
            <person name="Villasante A."/>
            <person name="Walenz B."/>
            <person name="Wang J."/>
            <person name="Wasserman M."/>
            <person name="Watts T."/>
            <person name="Wilson D."/>
            <person name="Wilson R.K."/>
            <person name="Wing R.A."/>
            <person name="Wolfner M.F."/>
            <person name="Wong A."/>
            <person name="Wong G.K."/>
            <person name="Wu C.I."/>
            <person name="Wu G."/>
            <person name="Yamamoto D."/>
            <person name="Yang H.P."/>
            <person name="Yang S.P."/>
            <person name="Yorke J.A."/>
            <person name="Yoshida K."/>
            <person name="Zdobnov E."/>
            <person name="Zhang P."/>
            <person name="Zhang Y."/>
            <person name="Zimin A.V."/>
            <person name="Baldwin J."/>
            <person name="Abdouelleil A."/>
            <person name="Abdulkadir J."/>
            <person name="Abebe A."/>
            <person name="Abera B."/>
            <person name="Abreu J."/>
            <person name="Acer S.C."/>
            <person name="Aftuck L."/>
            <person name="Alexander A."/>
            <person name="An P."/>
            <person name="Anderson E."/>
            <person name="Anderson S."/>
            <person name="Arachi H."/>
            <person name="Azer M."/>
            <person name="Bachantsang P."/>
            <person name="Barry A."/>
            <person name="Bayul T."/>
            <person name="Berlin A."/>
            <person name="Bessette D."/>
            <person name="Bloom T."/>
            <person name="Blye J."/>
            <person name="Boguslavskiy L."/>
            <person name="Bonnet C."/>
            <person name="Boukhgalter B."/>
            <person name="Bourzgui I."/>
            <person name="Brown A."/>
            <person name="Cahill P."/>
            <person name="Channer S."/>
            <person name="Cheshatsang Y."/>
            <person name="Chuda L."/>
            <person name="Citroen M."/>
            <person name="Collymore A."/>
            <person name="Cooke P."/>
            <person name="Costello M."/>
            <person name="D'Aco K."/>
            <person name="Daza R."/>
            <person name="De Haan G."/>
            <person name="DeGray S."/>
            <person name="DeMaso C."/>
            <person name="Dhargay N."/>
            <person name="Dooley K."/>
            <person name="Dooley E."/>
            <person name="Doricent M."/>
            <person name="Dorje P."/>
            <person name="Dorjee K."/>
            <person name="Dupes A."/>
            <person name="Elong R."/>
            <person name="Falk J."/>
            <person name="Farina A."/>
            <person name="Faro S."/>
            <person name="Ferguson D."/>
            <person name="Fisher S."/>
            <person name="Foley C.D."/>
            <person name="Franke A."/>
            <person name="Friedrich D."/>
            <person name="Gadbois L."/>
            <person name="Gearin G."/>
            <person name="Gearin C.R."/>
            <person name="Giannoukos G."/>
            <person name="Goode T."/>
            <person name="Graham J."/>
            <person name="Grandbois E."/>
            <person name="Grewal S."/>
            <person name="Gyaltsen K."/>
            <person name="Hafez N."/>
            <person name="Hagos B."/>
            <person name="Hall J."/>
            <person name="Henson C."/>
            <person name="Hollinger A."/>
            <person name="Honan T."/>
            <person name="Huard M.D."/>
            <person name="Hughes L."/>
            <person name="Hurhula B."/>
            <person name="Husby M.E."/>
            <person name="Kamat A."/>
            <person name="Kanga B."/>
            <person name="Kashin S."/>
            <person name="Khazanovich D."/>
            <person name="Kisner P."/>
            <person name="Lance K."/>
            <person name="Lara M."/>
            <person name="Lee W."/>
            <person name="Lennon N."/>
            <person name="Letendre F."/>
            <person name="LeVine R."/>
            <person name="Lipovsky A."/>
            <person name="Liu X."/>
            <person name="Liu J."/>
            <person name="Liu S."/>
            <person name="Lokyitsang T."/>
            <person name="Lokyitsang Y."/>
            <person name="Lubonja R."/>
            <person name="Lui A."/>
            <person name="MacDonald P."/>
            <person name="Magnisalis V."/>
            <person name="Maru K."/>
            <person name="Matthews C."/>
            <person name="McCusker W."/>
            <person name="McDonough S."/>
            <person name="Mehta T."/>
            <person name="Meldrim J."/>
            <person name="Meneus L."/>
            <person name="Mihai O."/>
            <person name="Mihalev A."/>
            <person name="Mihova T."/>
            <person name="Mittelman R."/>
            <person name="Mlenga V."/>
            <person name="Montmayeur A."/>
            <person name="Mulrain L."/>
            <person name="Navidi A."/>
            <person name="Naylor J."/>
            <person name="Negash T."/>
            <person name="Nguyen T."/>
            <person name="Nguyen N."/>
            <person name="Nicol R."/>
            <person name="Norbu C."/>
            <person name="Norbu N."/>
            <person name="Novod N."/>
            <person name="O'Neill B."/>
            <person name="Osman S."/>
            <person name="Markiewicz E."/>
            <person name="Oyono O.L."/>
            <person name="Patti C."/>
            <person name="Phunkhang P."/>
            <person name="Pierre F."/>
            <person name="Priest M."/>
            <person name="Raghuraman S."/>
            <person name="Rege F."/>
            <person name="Reyes R."/>
            <person name="Rise C."/>
            <person name="Rogov P."/>
            <person name="Ross K."/>
            <person name="Ryan E."/>
            <person name="Settipalli S."/>
            <person name="Shea T."/>
            <person name="Sherpa N."/>
            <person name="Shi L."/>
            <person name="Shih D."/>
            <person name="Sparrow T."/>
            <person name="Spaulding J."/>
            <person name="Stalker J."/>
            <person name="Stange-Thomann N."/>
            <person name="Stavropoulos S."/>
            <person name="Stone C."/>
            <person name="Strader C."/>
            <person name="Tesfaye S."/>
            <person name="Thomson T."/>
            <person name="Thoulutsang Y."/>
            <person name="Thoulutsang D."/>
            <person name="Topham K."/>
            <person name="Topping I."/>
            <person name="Tsamla T."/>
            <person name="Vassiliev H."/>
            <person name="Vo A."/>
            <person name="Wangchuk T."/>
            <person name="Wangdi T."/>
            <person name="Weiand M."/>
            <person name="Wilkinson J."/>
            <person name="Wilson A."/>
            <person name="Yadav S."/>
            <person name="Young G."/>
            <person name="Yu Q."/>
            <person name="Zembek L."/>
            <person name="Zhong D."/>
            <person name="Zimmer A."/>
            <person name="Zwirko Z."/>
            <person name="Jaffe D.B."/>
            <person name="Alvarez P."/>
            <person name="Brockman W."/>
            <person name="Butler J."/>
            <person name="Chin C."/>
            <person name="Gnerre S."/>
            <person name="Grabherr M."/>
            <person name="Kleber M."/>
            <person name="Mauceli E."/>
            <person name="MacCallum I."/>
        </authorList>
    </citation>
    <scope>NUCLEOTIDE SEQUENCE [LARGE SCALE GENOMIC DNA]</scope>
    <source>
        <strain evidence="18">Tucson 15287-2541.00</strain>
    </source>
</reference>
<evidence type="ECO:0000256" key="14">
    <source>
        <dbReference type="SAM" id="Phobius"/>
    </source>
</evidence>
<evidence type="ECO:0000256" key="3">
    <source>
        <dbReference type="ARBA" id="ARBA00008685"/>
    </source>
</evidence>
<dbReference type="InterPro" id="IPR052192">
    <property type="entry name" value="Insect_Ionotropic_Sensory_Rcpt"/>
</dbReference>
<dbReference type="Pfam" id="PF00060">
    <property type="entry name" value="Lig_chan"/>
    <property type="match status" value="1"/>
</dbReference>
<dbReference type="Gene3D" id="1.10.287.70">
    <property type="match status" value="1"/>
</dbReference>
<evidence type="ECO:0000256" key="1">
    <source>
        <dbReference type="ARBA" id="ARBA00004279"/>
    </source>
</evidence>
<dbReference type="InterPro" id="IPR057074">
    <property type="entry name" value="IR75A_N"/>
</dbReference>
<keyword evidence="5" id="KW-0716">Sensory transduction</keyword>
<evidence type="ECO:0000256" key="8">
    <source>
        <dbReference type="ARBA" id="ARBA00022989"/>
    </source>
</evidence>
<dbReference type="GO" id="GO:0030425">
    <property type="term" value="C:dendrite"/>
    <property type="evidence" value="ECO:0007669"/>
    <property type="project" value="UniProtKB-SubCell"/>
</dbReference>
<dbReference type="OMA" id="WKRTERQ"/>
<feature type="transmembrane region" description="Helical" evidence="14">
    <location>
        <begin position="395"/>
        <end position="415"/>
    </location>
</feature>
<keyword evidence="9 14" id="KW-0472">Membrane</keyword>
<dbReference type="STRING" id="7222.B4J053"/>
<evidence type="ECO:0000256" key="5">
    <source>
        <dbReference type="ARBA" id="ARBA00022606"/>
    </source>
</evidence>
<dbReference type="HOGENOM" id="CLU_015993_3_0_1"/>
<organism evidence="18">
    <name type="scientific">Drosophila grimshawi</name>
    <name type="common">Hawaiian fruit fly</name>
    <name type="synonym">Idiomyia grimshawi</name>
    <dbReference type="NCBI Taxonomy" id="7222"/>
    <lineage>
        <taxon>Eukaryota</taxon>
        <taxon>Metazoa</taxon>
        <taxon>Ecdysozoa</taxon>
        <taxon>Arthropoda</taxon>
        <taxon>Hexapoda</taxon>
        <taxon>Insecta</taxon>
        <taxon>Pterygota</taxon>
        <taxon>Neoptera</taxon>
        <taxon>Endopterygota</taxon>
        <taxon>Diptera</taxon>
        <taxon>Brachycera</taxon>
        <taxon>Muscomorpha</taxon>
        <taxon>Ephydroidea</taxon>
        <taxon>Drosophilidae</taxon>
        <taxon>Drosophila</taxon>
        <taxon>Hawaiian Drosophila</taxon>
    </lineage>
</organism>
<dbReference type="GO" id="GO:0015276">
    <property type="term" value="F:ligand-gated monoatomic ion channel activity"/>
    <property type="evidence" value="ECO:0007669"/>
    <property type="project" value="InterPro"/>
</dbReference>
<evidence type="ECO:0000313" key="18">
    <source>
        <dbReference type="Proteomes" id="UP000001070"/>
    </source>
</evidence>
<feature type="transmembrane region" description="Helical" evidence="14">
    <location>
        <begin position="369"/>
        <end position="389"/>
    </location>
</feature>
<comment type="subcellular location">
    <subcellularLocation>
        <location evidence="2">Cell membrane</location>
        <topology evidence="2">Multi-pass membrane protein</topology>
    </subcellularLocation>
    <subcellularLocation>
        <location evidence="1">Cell projection</location>
        <location evidence="1">Dendrite</location>
    </subcellularLocation>
</comment>
<evidence type="ECO:0000256" key="10">
    <source>
        <dbReference type="ARBA" id="ARBA00023170"/>
    </source>
</evidence>
<sequence>MANLALYNFIVYNLLQINLRNVVVFHCRQQPDLLLLTELFSRNYIFCQYINIKRANESLANLQKDYLDIELTKLGVFLDVNCDQSHLITNQSSQSLLYTHHFHWLLFDETGNMDRLVELFQGANLSISADVTFVTQQPEKRSKTDSLFTLYDIYNKGSHLGGILNITIDQSIYCNQTICEVQQYLSDLHKRTKLKHRNNLSGIIFKQVTVITYVPLNASEDKMLAFLNSEESVHLDWMSRMGYRNNLLLQEMLRFNVTHIWRNLWSIYDIKGGAMGEMVNQKADLSTTPFVLSPARIRNVFSTTEISEFRSICIFRTPHNSGMNSAVFLEPFEANVWLVFGALLIICGLLLGLTFRLERRWMRSCLKYIPSLLTTCLMSFGAACIQGSHLVPNSIGGRLVFIALMLTSFIMYNYYTSIVVSTLLGSPVRSDIKSIQQLADSPLDVSFEAIPFVTAYLNNSPRSDIRQLVKRKVDGRNPINVFTTAEEGVIKVRDQPGFVFVSEASYFYSFVEKYYRPHEICELNEIMFRSENSLNTIVHINSTYRELLKQTQVRLLETGITQKHKLFYSKSKLYCYESNYVISVGMEYAAPLFIALLIAYFVSLFILMLEISWARLSRRHLNIMK</sequence>
<evidence type="ECO:0000256" key="13">
    <source>
        <dbReference type="ARBA" id="ARBA00072222"/>
    </source>
</evidence>
<evidence type="ECO:0000313" key="17">
    <source>
        <dbReference type="EMBL" id="EDV97846.1"/>
    </source>
</evidence>
<evidence type="ECO:0000256" key="2">
    <source>
        <dbReference type="ARBA" id="ARBA00004651"/>
    </source>
</evidence>
<feature type="domain" description="Ionotropic glutamate receptor C-terminal" evidence="15">
    <location>
        <begin position="334"/>
        <end position="467"/>
    </location>
</feature>
<evidence type="ECO:0000259" key="15">
    <source>
        <dbReference type="Pfam" id="PF00060"/>
    </source>
</evidence>
<evidence type="ECO:0000256" key="7">
    <source>
        <dbReference type="ARBA" id="ARBA00022725"/>
    </source>
</evidence>
<keyword evidence="10" id="KW-0675">Receptor</keyword>
<keyword evidence="4" id="KW-1003">Cell membrane</keyword>
<dbReference type="GO" id="GO:0005886">
    <property type="term" value="C:plasma membrane"/>
    <property type="evidence" value="ECO:0007669"/>
    <property type="project" value="UniProtKB-SubCell"/>
</dbReference>
<keyword evidence="8 14" id="KW-1133">Transmembrane helix</keyword>
<evidence type="ECO:0000256" key="9">
    <source>
        <dbReference type="ARBA" id="ARBA00023136"/>
    </source>
</evidence>
<dbReference type="EMBL" id="CH916366">
    <property type="protein sequence ID" value="EDV97846.1"/>
    <property type="molecule type" value="Genomic_DNA"/>
</dbReference>
<dbReference type="InterPro" id="IPR001320">
    <property type="entry name" value="Iontro_rcpt_C"/>
</dbReference>
<evidence type="ECO:0000256" key="12">
    <source>
        <dbReference type="ARBA" id="ARBA00023273"/>
    </source>
</evidence>
<feature type="transmembrane region" description="Helical" evidence="14">
    <location>
        <begin position="336"/>
        <end position="357"/>
    </location>
</feature>
<dbReference type="FunFam" id="1.10.287.70:FF:000180">
    <property type="entry name" value="Ionotropic receptor 75a"/>
    <property type="match status" value="1"/>
</dbReference>
<dbReference type="Proteomes" id="UP000001070">
    <property type="component" value="Unassembled WGS sequence"/>
</dbReference>
<dbReference type="InParanoid" id="B4J053"/>
<evidence type="ECO:0000256" key="6">
    <source>
        <dbReference type="ARBA" id="ARBA00022692"/>
    </source>
</evidence>
<dbReference type="eggNOG" id="KOG1052">
    <property type="taxonomic scope" value="Eukaryota"/>
</dbReference>
<protein>
    <recommendedName>
        <fullName evidence="13">Ionotropic receptor 75a</fullName>
    </recommendedName>
</protein>
<feature type="domain" description="Ionotropic receptor 75a N-terminal" evidence="16">
    <location>
        <begin position="16"/>
        <end position="171"/>
    </location>
</feature>
<dbReference type="OrthoDB" id="6117597at2759"/>
<dbReference type="PANTHER" id="PTHR42643:SF32">
    <property type="entry name" value="IONOTROPIC RECEPTOR 31A, ISOFORM C-RELATED"/>
    <property type="match status" value="1"/>
</dbReference>
<dbReference type="AlphaFoldDB" id="B4J053"/>
<keyword evidence="12" id="KW-0966">Cell projection</keyword>
<name>B4J053_DROGR</name>
<dbReference type="PANTHER" id="PTHR42643">
    <property type="entry name" value="IONOTROPIC RECEPTOR 20A-RELATED"/>
    <property type="match status" value="1"/>
</dbReference>
<dbReference type="GO" id="GO:0044297">
    <property type="term" value="C:cell body"/>
    <property type="evidence" value="ECO:0007669"/>
    <property type="project" value="UniProtKB-ARBA"/>
</dbReference>